<comment type="similarity">
    <text evidence="4 16">Belongs to the ATP phosphoribosyltransferase family. Short subfamily.</text>
</comment>
<dbReference type="HAMAP" id="MF_01018">
    <property type="entry name" value="HisG_Short"/>
    <property type="match status" value="1"/>
</dbReference>
<evidence type="ECO:0000256" key="14">
    <source>
        <dbReference type="ARBA" id="ARBA00023102"/>
    </source>
</evidence>
<evidence type="ECO:0000256" key="13">
    <source>
        <dbReference type="ARBA" id="ARBA00022840"/>
    </source>
</evidence>
<dbReference type="SUPFAM" id="SSF53850">
    <property type="entry name" value="Periplasmic binding protein-like II"/>
    <property type="match status" value="1"/>
</dbReference>
<keyword evidence="12 16" id="KW-0547">Nucleotide-binding</keyword>
<keyword evidence="10 16" id="KW-0328">Glycosyltransferase</keyword>
<evidence type="ECO:0000313" key="19">
    <source>
        <dbReference type="Proteomes" id="UP000261948"/>
    </source>
</evidence>
<dbReference type="GO" id="GO:0000105">
    <property type="term" value="P:L-histidine biosynthetic process"/>
    <property type="evidence" value="ECO:0007669"/>
    <property type="project" value="UniProtKB-UniRule"/>
</dbReference>
<gene>
    <name evidence="16" type="primary">hisG</name>
    <name evidence="18" type="ORF">DZC30_18275</name>
</gene>
<dbReference type="OrthoDB" id="9801867at2"/>
<dbReference type="EMBL" id="QURR01000027">
    <property type="protein sequence ID" value="RGE41627.1"/>
    <property type="molecule type" value="Genomic_DNA"/>
</dbReference>
<organism evidence="18 19">
    <name type="scientific">Comamonas testosteroni</name>
    <name type="common">Pseudomonas testosteroni</name>
    <dbReference type="NCBI Taxonomy" id="285"/>
    <lineage>
        <taxon>Bacteria</taxon>
        <taxon>Pseudomonadati</taxon>
        <taxon>Pseudomonadota</taxon>
        <taxon>Betaproteobacteria</taxon>
        <taxon>Burkholderiales</taxon>
        <taxon>Comamonadaceae</taxon>
        <taxon>Comamonas</taxon>
    </lineage>
</organism>
<evidence type="ECO:0000256" key="9">
    <source>
        <dbReference type="ARBA" id="ARBA00022605"/>
    </source>
</evidence>
<keyword evidence="14 16" id="KW-0368">Histidine biosynthesis</keyword>
<dbReference type="InterPro" id="IPR013820">
    <property type="entry name" value="ATP_PRibTrfase_cat"/>
</dbReference>
<evidence type="ECO:0000256" key="15">
    <source>
        <dbReference type="ARBA" id="ARBA00024861"/>
    </source>
</evidence>
<proteinExistence type="inferred from homology"/>
<evidence type="ECO:0000256" key="8">
    <source>
        <dbReference type="ARBA" id="ARBA00022490"/>
    </source>
</evidence>
<evidence type="ECO:0000256" key="4">
    <source>
        <dbReference type="ARBA" id="ARBA00009489"/>
    </source>
</evidence>
<evidence type="ECO:0000256" key="1">
    <source>
        <dbReference type="ARBA" id="ARBA00000915"/>
    </source>
</evidence>
<dbReference type="AlphaFoldDB" id="A0A373FCC0"/>
<comment type="subunit">
    <text evidence="5 16">Heteromultimer composed of HisG and HisZ subunits.</text>
</comment>
<name>A0A373FCC0_COMTE</name>
<dbReference type="InterPro" id="IPR024893">
    <property type="entry name" value="ATP_PRibTrfase_HisG_short"/>
</dbReference>
<dbReference type="CDD" id="cd13595">
    <property type="entry name" value="PBP2_HisGs"/>
    <property type="match status" value="1"/>
</dbReference>
<evidence type="ECO:0000256" key="12">
    <source>
        <dbReference type="ARBA" id="ARBA00022741"/>
    </source>
</evidence>
<comment type="caution">
    <text evidence="18">The sequence shown here is derived from an EMBL/GenBank/DDBJ whole genome shotgun (WGS) entry which is preliminary data.</text>
</comment>
<evidence type="ECO:0000256" key="7">
    <source>
        <dbReference type="ARBA" id="ARBA00020998"/>
    </source>
</evidence>
<evidence type="ECO:0000259" key="17">
    <source>
        <dbReference type="Pfam" id="PF01634"/>
    </source>
</evidence>
<dbReference type="InterPro" id="IPR018198">
    <property type="entry name" value="ATP_PRibTrfase_CS"/>
</dbReference>
<comment type="catalytic activity">
    <reaction evidence="1 16">
        <text>1-(5-phospho-beta-D-ribosyl)-ATP + diphosphate = 5-phospho-alpha-D-ribose 1-diphosphate + ATP</text>
        <dbReference type="Rhea" id="RHEA:18473"/>
        <dbReference type="ChEBI" id="CHEBI:30616"/>
        <dbReference type="ChEBI" id="CHEBI:33019"/>
        <dbReference type="ChEBI" id="CHEBI:58017"/>
        <dbReference type="ChEBI" id="CHEBI:73183"/>
        <dbReference type="EC" id="2.4.2.17"/>
    </reaction>
</comment>
<sequence>MTTITSPVTIALSKGRIFEETVPLLAAAGIEVTEDVEKSRKLIFDTNQPHVRVVLVRASDVPVYVQYGGADLGVSGLDSLIEHGGQGLYLPLDLQIAKCRVSVAVRNGFDYAHAVKQGARLRIATKYPEIARNFFAKKGVHVDMVKLYGSMELAPLTGMADAIVDLVSTGNTLKANDLVEVERIMDISSRLVVNQASLKLKQAPLRHIIDAFTAAVAAKNN</sequence>
<evidence type="ECO:0000256" key="5">
    <source>
        <dbReference type="ARBA" id="ARBA00011496"/>
    </source>
</evidence>
<comment type="pathway">
    <text evidence="3 16">Amino-acid biosynthesis; L-histidine biosynthesis; L-histidine from 5-phospho-alpha-D-ribose 1-diphosphate: step 1/9.</text>
</comment>
<dbReference type="PANTHER" id="PTHR21403">
    <property type="entry name" value="ATP PHOSPHORIBOSYLTRANSFERASE ATP-PRTASE"/>
    <property type="match status" value="1"/>
</dbReference>
<dbReference type="PANTHER" id="PTHR21403:SF8">
    <property type="entry name" value="ATP PHOSPHORIBOSYLTRANSFERASE"/>
    <property type="match status" value="1"/>
</dbReference>
<comment type="domain">
    <text evidence="16">Lacks the C-terminal regulatory region which is replaced by HisZ.</text>
</comment>
<evidence type="ECO:0000256" key="6">
    <source>
        <dbReference type="ARBA" id="ARBA00011946"/>
    </source>
</evidence>
<evidence type="ECO:0000256" key="3">
    <source>
        <dbReference type="ARBA" id="ARBA00004667"/>
    </source>
</evidence>
<dbReference type="NCBIfam" id="TIGR00070">
    <property type="entry name" value="hisG"/>
    <property type="match status" value="1"/>
</dbReference>
<dbReference type="PROSITE" id="PS01316">
    <property type="entry name" value="ATP_P_PHORIBOSYLTR"/>
    <property type="match status" value="1"/>
</dbReference>
<protein>
    <recommendedName>
        <fullName evidence="7 16">ATP phosphoribosyltransferase</fullName>
        <shortName evidence="16">ATP-PRT</shortName>
        <shortName evidence="16">ATP-PRTase</shortName>
        <ecNumber evidence="6 16">2.4.2.17</ecNumber>
    </recommendedName>
</protein>
<accession>A0A373FCC0</accession>
<evidence type="ECO:0000313" key="18">
    <source>
        <dbReference type="EMBL" id="RGE41627.1"/>
    </source>
</evidence>
<comment type="function">
    <text evidence="15 16">Catalyzes the condensation of ATP and 5-phosphoribose 1-diphosphate to form N'-(5'-phosphoribosyl)-ATP (PR-ATP). Has a crucial role in the pathway because the rate of histidine biosynthesis seems to be controlled primarily by regulation of HisG enzymatic activity.</text>
</comment>
<evidence type="ECO:0000256" key="11">
    <source>
        <dbReference type="ARBA" id="ARBA00022679"/>
    </source>
</evidence>
<evidence type="ECO:0000256" key="16">
    <source>
        <dbReference type="HAMAP-Rule" id="MF_01018"/>
    </source>
</evidence>
<keyword evidence="19" id="KW-1185">Reference proteome</keyword>
<keyword evidence="13 16" id="KW-0067">ATP-binding</keyword>
<keyword evidence="11 16" id="KW-0808">Transferase</keyword>
<keyword evidence="9 16" id="KW-0028">Amino-acid biosynthesis</keyword>
<dbReference type="EC" id="2.4.2.17" evidence="6 16"/>
<dbReference type="Proteomes" id="UP000261948">
    <property type="component" value="Unassembled WGS sequence"/>
</dbReference>
<evidence type="ECO:0000256" key="2">
    <source>
        <dbReference type="ARBA" id="ARBA00004496"/>
    </source>
</evidence>
<dbReference type="GO" id="GO:0003879">
    <property type="term" value="F:ATP phosphoribosyltransferase activity"/>
    <property type="evidence" value="ECO:0007669"/>
    <property type="project" value="UniProtKB-UniRule"/>
</dbReference>
<dbReference type="Gene3D" id="3.40.190.10">
    <property type="entry name" value="Periplasmic binding protein-like II"/>
    <property type="match status" value="2"/>
</dbReference>
<feature type="domain" description="ATP phosphoribosyltransferase catalytic" evidence="17">
    <location>
        <begin position="57"/>
        <end position="212"/>
    </location>
</feature>
<dbReference type="Pfam" id="PF01634">
    <property type="entry name" value="HisG"/>
    <property type="match status" value="1"/>
</dbReference>
<dbReference type="GO" id="GO:0005737">
    <property type="term" value="C:cytoplasm"/>
    <property type="evidence" value="ECO:0007669"/>
    <property type="project" value="UniProtKB-SubCell"/>
</dbReference>
<dbReference type="InterPro" id="IPR001348">
    <property type="entry name" value="ATP_PRibTrfase_HisG"/>
</dbReference>
<comment type="subcellular location">
    <subcellularLocation>
        <location evidence="2 16">Cytoplasm</location>
    </subcellularLocation>
</comment>
<dbReference type="FunFam" id="3.40.190.10:FF:000008">
    <property type="entry name" value="ATP phosphoribosyltransferase"/>
    <property type="match status" value="1"/>
</dbReference>
<dbReference type="UniPathway" id="UPA00031">
    <property type="reaction ID" value="UER00006"/>
</dbReference>
<dbReference type="GO" id="GO:0005524">
    <property type="term" value="F:ATP binding"/>
    <property type="evidence" value="ECO:0007669"/>
    <property type="project" value="UniProtKB-KW"/>
</dbReference>
<evidence type="ECO:0000256" key="10">
    <source>
        <dbReference type="ARBA" id="ARBA00022676"/>
    </source>
</evidence>
<reference evidence="18 19" key="1">
    <citation type="submission" date="2018-08" db="EMBL/GenBank/DDBJ databases">
        <title>Comamonas testosteroni strain SWCO2.</title>
        <authorList>
            <person name="Jiang N."/>
            <person name="Zhang X.Z."/>
        </authorList>
    </citation>
    <scope>NUCLEOTIDE SEQUENCE [LARGE SCALE GENOMIC DNA]</scope>
    <source>
        <strain evidence="18 19">SWCO2</strain>
    </source>
</reference>
<keyword evidence="8 16" id="KW-0963">Cytoplasm</keyword>